<accession>A0AAV7SQT8</accession>
<protein>
    <submittedName>
        <fullName evidence="2">Uncharacterized protein</fullName>
    </submittedName>
</protein>
<feature type="region of interest" description="Disordered" evidence="1">
    <location>
        <begin position="15"/>
        <end position="56"/>
    </location>
</feature>
<dbReference type="Proteomes" id="UP001066276">
    <property type="component" value="Chromosome 4_2"/>
</dbReference>
<sequence>MTPIGFIRNRCQLPPIRDDFRGAQASKEPSGRHPGIRKQKTRKEAQDRGSMKTKEGITWRDQMTKLVAAYGTAGTRSCQRDTATVVVCRAQDRRTRRRKKQQSVHALGRAWPCQVRSHSGQLYLVYRIRREV</sequence>
<comment type="caution">
    <text evidence="2">The sequence shown here is derived from an EMBL/GenBank/DDBJ whole genome shotgun (WGS) entry which is preliminary data.</text>
</comment>
<dbReference type="EMBL" id="JANPWB010000008">
    <property type="protein sequence ID" value="KAJ1166443.1"/>
    <property type="molecule type" value="Genomic_DNA"/>
</dbReference>
<organism evidence="2 3">
    <name type="scientific">Pleurodeles waltl</name>
    <name type="common">Iberian ribbed newt</name>
    <dbReference type="NCBI Taxonomy" id="8319"/>
    <lineage>
        <taxon>Eukaryota</taxon>
        <taxon>Metazoa</taxon>
        <taxon>Chordata</taxon>
        <taxon>Craniata</taxon>
        <taxon>Vertebrata</taxon>
        <taxon>Euteleostomi</taxon>
        <taxon>Amphibia</taxon>
        <taxon>Batrachia</taxon>
        <taxon>Caudata</taxon>
        <taxon>Salamandroidea</taxon>
        <taxon>Salamandridae</taxon>
        <taxon>Pleurodelinae</taxon>
        <taxon>Pleurodeles</taxon>
    </lineage>
</organism>
<reference evidence="2" key="1">
    <citation type="journal article" date="2022" name="bioRxiv">
        <title>Sequencing and chromosome-scale assembly of the giantPleurodeles waltlgenome.</title>
        <authorList>
            <person name="Brown T."/>
            <person name="Elewa A."/>
            <person name="Iarovenko S."/>
            <person name="Subramanian E."/>
            <person name="Araus A.J."/>
            <person name="Petzold A."/>
            <person name="Susuki M."/>
            <person name="Suzuki K.-i.T."/>
            <person name="Hayashi T."/>
            <person name="Toyoda A."/>
            <person name="Oliveira C."/>
            <person name="Osipova E."/>
            <person name="Leigh N.D."/>
            <person name="Simon A."/>
            <person name="Yun M.H."/>
        </authorList>
    </citation>
    <scope>NUCLEOTIDE SEQUENCE</scope>
    <source>
        <strain evidence="2">20211129_DDA</strain>
        <tissue evidence="2">Liver</tissue>
    </source>
</reference>
<dbReference type="AlphaFoldDB" id="A0AAV7SQT8"/>
<name>A0AAV7SQT8_PLEWA</name>
<evidence type="ECO:0000256" key="1">
    <source>
        <dbReference type="SAM" id="MobiDB-lite"/>
    </source>
</evidence>
<proteinExistence type="predicted"/>
<feature type="compositionally biased region" description="Basic and acidic residues" evidence="1">
    <location>
        <begin position="42"/>
        <end position="56"/>
    </location>
</feature>
<keyword evidence="3" id="KW-1185">Reference proteome</keyword>
<evidence type="ECO:0000313" key="3">
    <source>
        <dbReference type="Proteomes" id="UP001066276"/>
    </source>
</evidence>
<evidence type="ECO:0000313" key="2">
    <source>
        <dbReference type="EMBL" id="KAJ1166443.1"/>
    </source>
</evidence>
<gene>
    <name evidence="2" type="ORF">NDU88_006846</name>
</gene>